<dbReference type="InterPro" id="IPR011009">
    <property type="entry name" value="Kinase-like_dom_sf"/>
</dbReference>
<dbReference type="PROSITE" id="PS50011">
    <property type="entry name" value="PROTEIN_KINASE_DOM"/>
    <property type="match status" value="1"/>
</dbReference>
<proteinExistence type="predicted"/>
<sequence>MNLPYEEQAFEVNVEKNSIHKVEGDCPDCNKVKRASFWDNINPLKLLDLLKFESANSGDFVTKVRDVIMLVIGAIILYLIVANFIVPVCQCCICPLLVAKMTRPQEEPRYRTKRKNRVLDEEYFVVETVYKAKKRGCDVAVKTFRQGNLRYNEFFKEAEITRHLNHPNIVKTLGIYSLQPSIVTELLTGGDLKHYLRAHYCTSQASYLSIAQKISCAMSYLERKKIVHRDLGARNIMVGDSINTIKLSNFSLAERLGDSDHIMTSNTVFPYKWTAPEAFVTTGAYVNEEHQLGRISVASDVWSFAVLLWELYSAGDDPYDGIDCQQLYRKMKNEYRLECPSMCPEQIFEKMLKCWSLRYSDRPAFTQLEQFLHDPDLIYH</sequence>
<dbReference type="InterPro" id="IPR050198">
    <property type="entry name" value="Non-receptor_tyrosine_kinases"/>
</dbReference>
<dbReference type="PANTHER" id="PTHR24418">
    <property type="entry name" value="TYROSINE-PROTEIN KINASE"/>
    <property type="match status" value="1"/>
</dbReference>
<evidence type="ECO:0000256" key="2">
    <source>
        <dbReference type="ARBA" id="ARBA00022840"/>
    </source>
</evidence>
<keyword evidence="2" id="KW-0067">ATP-binding</keyword>
<dbReference type="CDD" id="cd00192">
    <property type="entry name" value="PTKc"/>
    <property type="match status" value="1"/>
</dbReference>
<dbReference type="GO" id="GO:0005886">
    <property type="term" value="C:plasma membrane"/>
    <property type="evidence" value="ECO:0000318"/>
    <property type="project" value="GO_Central"/>
</dbReference>
<accession>A0A8R1UPA1</accession>
<dbReference type="InterPro" id="IPR001245">
    <property type="entry name" value="Ser-Thr/Tyr_kinase_cat_dom"/>
</dbReference>
<evidence type="ECO:0000313" key="3">
    <source>
        <dbReference type="EnsemblMetazoa" id="PPA37277.1"/>
    </source>
</evidence>
<accession>A0A2A6BS72</accession>
<evidence type="ECO:0000313" key="4">
    <source>
        <dbReference type="Proteomes" id="UP000005239"/>
    </source>
</evidence>
<dbReference type="Gene3D" id="1.10.510.10">
    <property type="entry name" value="Transferase(Phosphotransferase) domain 1"/>
    <property type="match status" value="1"/>
</dbReference>
<dbReference type="PRINTS" id="PR00109">
    <property type="entry name" value="TYRKINASE"/>
</dbReference>
<organism evidence="3 4">
    <name type="scientific">Pristionchus pacificus</name>
    <name type="common">Parasitic nematode worm</name>
    <dbReference type="NCBI Taxonomy" id="54126"/>
    <lineage>
        <taxon>Eukaryota</taxon>
        <taxon>Metazoa</taxon>
        <taxon>Ecdysozoa</taxon>
        <taxon>Nematoda</taxon>
        <taxon>Chromadorea</taxon>
        <taxon>Rhabditida</taxon>
        <taxon>Rhabditina</taxon>
        <taxon>Diplogasteromorpha</taxon>
        <taxon>Diplogasteroidea</taxon>
        <taxon>Neodiplogasteridae</taxon>
        <taxon>Pristionchus</taxon>
    </lineage>
</organism>
<keyword evidence="1" id="KW-0547">Nucleotide-binding</keyword>
<reference evidence="3" key="2">
    <citation type="submission" date="2022-06" db="UniProtKB">
        <authorList>
            <consortium name="EnsemblMetazoa"/>
        </authorList>
    </citation>
    <scope>IDENTIFICATION</scope>
    <source>
        <strain evidence="3">PS312</strain>
    </source>
</reference>
<evidence type="ECO:0000256" key="1">
    <source>
        <dbReference type="ARBA" id="ARBA00022741"/>
    </source>
</evidence>
<name>A0A2A6BS72_PRIPA</name>
<dbReference type="GO" id="GO:0005524">
    <property type="term" value="F:ATP binding"/>
    <property type="evidence" value="ECO:0007669"/>
    <property type="project" value="UniProtKB-KW"/>
</dbReference>
<dbReference type="OrthoDB" id="6071166at2759"/>
<dbReference type="GO" id="GO:0004715">
    <property type="term" value="F:non-membrane spanning protein tyrosine kinase activity"/>
    <property type="evidence" value="ECO:0000318"/>
    <property type="project" value="GO_Central"/>
</dbReference>
<dbReference type="SUPFAM" id="SSF56112">
    <property type="entry name" value="Protein kinase-like (PK-like)"/>
    <property type="match status" value="1"/>
</dbReference>
<dbReference type="Pfam" id="PF07714">
    <property type="entry name" value="PK_Tyr_Ser-Thr"/>
    <property type="match status" value="1"/>
</dbReference>
<dbReference type="AlphaFoldDB" id="A0A2A6BS72"/>
<keyword evidence="4" id="KW-1185">Reference proteome</keyword>
<dbReference type="InterPro" id="IPR000719">
    <property type="entry name" value="Prot_kinase_dom"/>
</dbReference>
<protein>
    <submittedName>
        <fullName evidence="3">Protein kinase domain-containing protein</fullName>
    </submittedName>
</protein>
<dbReference type="Proteomes" id="UP000005239">
    <property type="component" value="Unassembled WGS sequence"/>
</dbReference>
<dbReference type="EnsemblMetazoa" id="PPA37277.1">
    <property type="protein sequence ID" value="PPA37277.1"/>
    <property type="gene ID" value="WBGene00275646"/>
</dbReference>
<gene>
    <name evidence="3" type="primary">WBGene00275646</name>
</gene>
<reference evidence="4" key="1">
    <citation type="journal article" date="2008" name="Nat. Genet.">
        <title>The Pristionchus pacificus genome provides a unique perspective on nematode lifestyle and parasitism.</title>
        <authorList>
            <person name="Dieterich C."/>
            <person name="Clifton S.W."/>
            <person name="Schuster L.N."/>
            <person name="Chinwalla A."/>
            <person name="Delehaunty K."/>
            <person name="Dinkelacker I."/>
            <person name="Fulton L."/>
            <person name="Fulton R."/>
            <person name="Godfrey J."/>
            <person name="Minx P."/>
            <person name="Mitreva M."/>
            <person name="Roeseler W."/>
            <person name="Tian H."/>
            <person name="Witte H."/>
            <person name="Yang S.P."/>
            <person name="Wilson R.K."/>
            <person name="Sommer R.J."/>
        </authorList>
    </citation>
    <scope>NUCLEOTIDE SEQUENCE [LARGE SCALE GENOMIC DNA]</scope>
    <source>
        <strain evidence="4">PS312</strain>
    </source>
</reference>